<dbReference type="InterPro" id="IPR049163">
    <property type="entry name" value="Pif1-like_2B_dom"/>
</dbReference>
<dbReference type="Proteomes" id="UP000789901">
    <property type="component" value="Unassembled WGS sequence"/>
</dbReference>
<feature type="non-terminal residue" evidence="2">
    <location>
        <position position="414"/>
    </location>
</feature>
<name>A0ABN7UKB0_GIGMA</name>
<proteinExistence type="predicted"/>
<evidence type="ECO:0000313" key="2">
    <source>
        <dbReference type="EMBL" id="CAG8600796.1"/>
    </source>
</evidence>
<sequence length="414" mass="48055">MKTSTLRTPIQKYQKYYNIGHCFQETTTLASTNDTIALKNLVMRNDYIGKDFQENIRAYNSIFAFTSMGIKLDESLADNRKGIYTFRDTEFEMNNRLPIMPKLRHDTLDNVRRFCKNGIPDGYPRINAMLLHIKSLLEQYYKLLSDYDLPTLKLPTDLPNELPRLIINELNIPVSIEDLTKIELLNKDQKLVLDTIIKRIEMNLPAVIFIDGPAVNATFKFSPLWSAVKIFYFHQNMRIENGPEANKFKNFLLRIRNGTEKIVNNNIICILNQIVINWPNEQLLQTLIEQIYPILHTNSSNTLNFTDKAILTTKNEYVDYINNTILNRLPNESIIYQSFDSVLDDTRNLYQQEFLNSINTTDISSHELHLKINTPIICFCNLNPINSLYNGTKLIYKAFSPNIINTEITTGNHQ</sequence>
<gene>
    <name evidence="2" type="ORF">GMARGA_LOCUS6872</name>
</gene>
<dbReference type="PANTHER" id="PTHR10492:SF92">
    <property type="entry name" value="ATP-DEPENDENT DNA HELICASE"/>
    <property type="match status" value="1"/>
</dbReference>
<dbReference type="SUPFAM" id="SSF52540">
    <property type="entry name" value="P-loop containing nucleoside triphosphate hydrolases"/>
    <property type="match status" value="1"/>
</dbReference>
<keyword evidence="3" id="KW-1185">Reference proteome</keyword>
<feature type="domain" description="DNA helicase Pif1-like 2B" evidence="1">
    <location>
        <begin position="353"/>
        <end position="395"/>
    </location>
</feature>
<dbReference type="Pfam" id="PF21530">
    <property type="entry name" value="Pif1_2B_dom"/>
    <property type="match status" value="1"/>
</dbReference>
<comment type="caution">
    <text evidence="2">The sequence shown here is derived from an EMBL/GenBank/DDBJ whole genome shotgun (WGS) entry which is preliminary data.</text>
</comment>
<dbReference type="InterPro" id="IPR027417">
    <property type="entry name" value="P-loop_NTPase"/>
</dbReference>
<reference evidence="2 3" key="1">
    <citation type="submission" date="2021-06" db="EMBL/GenBank/DDBJ databases">
        <authorList>
            <person name="Kallberg Y."/>
            <person name="Tangrot J."/>
            <person name="Rosling A."/>
        </authorList>
    </citation>
    <scope>NUCLEOTIDE SEQUENCE [LARGE SCALE GENOMIC DNA]</scope>
    <source>
        <strain evidence="2 3">120-4 pot B 10/14</strain>
    </source>
</reference>
<protein>
    <submittedName>
        <fullName evidence="2">18124_t:CDS:1</fullName>
    </submittedName>
</protein>
<dbReference type="PANTHER" id="PTHR10492">
    <property type="match status" value="1"/>
</dbReference>
<dbReference type="EMBL" id="CAJVQB010003201">
    <property type="protein sequence ID" value="CAG8600796.1"/>
    <property type="molecule type" value="Genomic_DNA"/>
</dbReference>
<organism evidence="2 3">
    <name type="scientific">Gigaspora margarita</name>
    <dbReference type="NCBI Taxonomy" id="4874"/>
    <lineage>
        <taxon>Eukaryota</taxon>
        <taxon>Fungi</taxon>
        <taxon>Fungi incertae sedis</taxon>
        <taxon>Mucoromycota</taxon>
        <taxon>Glomeromycotina</taxon>
        <taxon>Glomeromycetes</taxon>
        <taxon>Diversisporales</taxon>
        <taxon>Gigasporaceae</taxon>
        <taxon>Gigaspora</taxon>
    </lineage>
</organism>
<evidence type="ECO:0000259" key="1">
    <source>
        <dbReference type="Pfam" id="PF21530"/>
    </source>
</evidence>
<evidence type="ECO:0000313" key="3">
    <source>
        <dbReference type="Proteomes" id="UP000789901"/>
    </source>
</evidence>
<accession>A0ABN7UKB0</accession>